<evidence type="ECO:0000256" key="1">
    <source>
        <dbReference type="SAM" id="MobiDB-lite"/>
    </source>
</evidence>
<feature type="region of interest" description="Disordered" evidence="1">
    <location>
        <begin position="1"/>
        <end position="23"/>
    </location>
</feature>
<feature type="non-terminal residue" evidence="2">
    <location>
        <position position="200"/>
    </location>
</feature>
<evidence type="ECO:0008006" key="4">
    <source>
        <dbReference type="Google" id="ProtNLM"/>
    </source>
</evidence>
<accession>A0A0B7MUK5</accession>
<proteinExistence type="predicted"/>
<sequence>MESPTLSSGTQQHESRGETFMNGSVTTTMGLSQALSSLGTELNDLAIKIATAGDKPASQVDPWIKELKVKKNRMKELQDLAGLTATSSLTSQVGDASSHQPAGHNSCLLRFEDILQSHGLDFDAHWSRLLPRCLGTDLREWLKEYVKLTYGETSTWDVVKAAMILRYGVPKEQLRLPRVRIFLNCVIANGESIDSFLERF</sequence>
<dbReference type="Proteomes" id="UP000054107">
    <property type="component" value="Unassembled WGS sequence"/>
</dbReference>
<dbReference type="OrthoDB" id="2288643at2759"/>
<dbReference type="EMBL" id="LN718881">
    <property type="protein sequence ID" value="CEP06945.1"/>
    <property type="molecule type" value="Genomic_DNA"/>
</dbReference>
<gene>
    <name evidence="2" type="primary">PARPA_00207.1 scaffold 487</name>
</gene>
<protein>
    <recommendedName>
        <fullName evidence="4">Retrotransposon gag domain-containing protein</fullName>
    </recommendedName>
</protein>
<evidence type="ECO:0000313" key="2">
    <source>
        <dbReference type="EMBL" id="CEP06945.1"/>
    </source>
</evidence>
<dbReference type="STRING" id="35722.A0A0B7MUK5"/>
<evidence type="ECO:0000313" key="3">
    <source>
        <dbReference type="Proteomes" id="UP000054107"/>
    </source>
</evidence>
<dbReference type="AlphaFoldDB" id="A0A0B7MUK5"/>
<name>A0A0B7MUK5_9FUNG</name>
<keyword evidence="3" id="KW-1185">Reference proteome</keyword>
<reference evidence="2 3" key="1">
    <citation type="submission" date="2014-09" db="EMBL/GenBank/DDBJ databases">
        <authorList>
            <person name="Ellenberger Sabrina"/>
        </authorList>
    </citation>
    <scope>NUCLEOTIDE SEQUENCE [LARGE SCALE GENOMIC DNA]</scope>
    <source>
        <strain evidence="2 3">CBS 412.66</strain>
    </source>
</reference>
<feature type="compositionally biased region" description="Polar residues" evidence="1">
    <location>
        <begin position="1"/>
        <end position="12"/>
    </location>
</feature>
<organism evidence="2 3">
    <name type="scientific">Parasitella parasitica</name>
    <dbReference type="NCBI Taxonomy" id="35722"/>
    <lineage>
        <taxon>Eukaryota</taxon>
        <taxon>Fungi</taxon>
        <taxon>Fungi incertae sedis</taxon>
        <taxon>Mucoromycota</taxon>
        <taxon>Mucoromycotina</taxon>
        <taxon>Mucoromycetes</taxon>
        <taxon>Mucorales</taxon>
        <taxon>Mucorineae</taxon>
        <taxon>Mucoraceae</taxon>
        <taxon>Parasitella</taxon>
    </lineage>
</organism>